<feature type="region of interest" description="Disordered" evidence="1">
    <location>
        <begin position="157"/>
        <end position="228"/>
    </location>
</feature>
<evidence type="ECO:0000256" key="1">
    <source>
        <dbReference type="SAM" id="MobiDB-lite"/>
    </source>
</evidence>
<keyword evidence="2" id="KW-0472">Membrane</keyword>
<keyword evidence="2" id="KW-1133">Transmembrane helix</keyword>
<accession>A0AAN6Y1E3</accession>
<keyword evidence="5" id="KW-1185">Reference proteome</keyword>
<dbReference type="EMBL" id="MU858204">
    <property type="protein sequence ID" value="KAK4209465.1"/>
    <property type="molecule type" value="Genomic_DNA"/>
</dbReference>
<dbReference type="AlphaFoldDB" id="A0AAN6Y1E3"/>
<evidence type="ECO:0000256" key="3">
    <source>
        <dbReference type="SAM" id="SignalP"/>
    </source>
</evidence>
<proteinExistence type="predicted"/>
<evidence type="ECO:0000313" key="4">
    <source>
        <dbReference type="EMBL" id="KAK4209465.1"/>
    </source>
</evidence>
<feature type="signal peptide" evidence="3">
    <location>
        <begin position="1"/>
        <end position="16"/>
    </location>
</feature>
<evidence type="ECO:0000313" key="5">
    <source>
        <dbReference type="Proteomes" id="UP001301769"/>
    </source>
</evidence>
<reference evidence="4" key="2">
    <citation type="submission" date="2023-05" db="EMBL/GenBank/DDBJ databases">
        <authorList>
            <consortium name="Lawrence Berkeley National Laboratory"/>
            <person name="Steindorff A."/>
            <person name="Hensen N."/>
            <person name="Bonometti L."/>
            <person name="Westerberg I."/>
            <person name="Brannstrom I.O."/>
            <person name="Guillou S."/>
            <person name="Cros-Aarteil S."/>
            <person name="Calhoun S."/>
            <person name="Haridas S."/>
            <person name="Kuo A."/>
            <person name="Mondo S."/>
            <person name="Pangilinan J."/>
            <person name="Riley R."/>
            <person name="Labutti K."/>
            <person name="Andreopoulos B."/>
            <person name="Lipzen A."/>
            <person name="Chen C."/>
            <person name="Yanf M."/>
            <person name="Daum C."/>
            <person name="Ng V."/>
            <person name="Clum A."/>
            <person name="Ohm R."/>
            <person name="Martin F."/>
            <person name="Silar P."/>
            <person name="Natvig D."/>
            <person name="Lalanne C."/>
            <person name="Gautier V."/>
            <person name="Ament-Velasquez S.L."/>
            <person name="Kruys A."/>
            <person name="Hutchinson M.I."/>
            <person name="Powell A.J."/>
            <person name="Barry K."/>
            <person name="Miller A.N."/>
            <person name="Grigoriev I.V."/>
            <person name="Debuchy R."/>
            <person name="Gladieux P."/>
            <person name="Thoren M.H."/>
            <person name="Johannesson H."/>
        </authorList>
    </citation>
    <scope>NUCLEOTIDE SEQUENCE</scope>
    <source>
        <strain evidence="4">PSN293</strain>
    </source>
</reference>
<name>A0AAN6Y1E3_9PEZI</name>
<keyword evidence="3" id="KW-0732">Signal</keyword>
<organism evidence="4 5">
    <name type="scientific">Rhypophila decipiens</name>
    <dbReference type="NCBI Taxonomy" id="261697"/>
    <lineage>
        <taxon>Eukaryota</taxon>
        <taxon>Fungi</taxon>
        <taxon>Dikarya</taxon>
        <taxon>Ascomycota</taxon>
        <taxon>Pezizomycotina</taxon>
        <taxon>Sordariomycetes</taxon>
        <taxon>Sordariomycetidae</taxon>
        <taxon>Sordariales</taxon>
        <taxon>Naviculisporaceae</taxon>
        <taxon>Rhypophila</taxon>
    </lineage>
</organism>
<comment type="caution">
    <text evidence="4">The sequence shown here is derived from an EMBL/GenBank/DDBJ whole genome shotgun (WGS) entry which is preliminary data.</text>
</comment>
<feature type="chain" id="PRO_5042854911" evidence="3">
    <location>
        <begin position="17"/>
        <end position="516"/>
    </location>
</feature>
<feature type="compositionally biased region" description="Pro residues" evidence="1">
    <location>
        <begin position="167"/>
        <end position="228"/>
    </location>
</feature>
<feature type="transmembrane region" description="Helical" evidence="2">
    <location>
        <begin position="235"/>
        <end position="257"/>
    </location>
</feature>
<dbReference type="Proteomes" id="UP001301769">
    <property type="component" value="Unassembled WGS sequence"/>
</dbReference>
<gene>
    <name evidence="4" type="ORF">QBC37DRAFT_378032</name>
</gene>
<reference evidence="4" key="1">
    <citation type="journal article" date="2023" name="Mol. Phylogenet. Evol.">
        <title>Genome-scale phylogeny and comparative genomics of the fungal order Sordariales.</title>
        <authorList>
            <person name="Hensen N."/>
            <person name="Bonometti L."/>
            <person name="Westerberg I."/>
            <person name="Brannstrom I.O."/>
            <person name="Guillou S."/>
            <person name="Cros-Aarteil S."/>
            <person name="Calhoun S."/>
            <person name="Haridas S."/>
            <person name="Kuo A."/>
            <person name="Mondo S."/>
            <person name="Pangilinan J."/>
            <person name="Riley R."/>
            <person name="LaButti K."/>
            <person name="Andreopoulos B."/>
            <person name="Lipzen A."/>
            <person name="Chen C."/>
            <person name="Yan M."/>
            <person name="Daum C."/>
            <person name="Ng V."/>
            <person name="Clum A."/>
            <person name="Steindorff A."/>
            <person name="Ohm R.A."/>
            <person name="Martin F."/>
            <person name="Silar P."/>
            <person name="Natvig D.O."/>
            <person name="Lalanne C."/>
            <person name="Gautier V."/>
            <person name="Ament-Velasquez S.L."/>
            <person name="Kruys A."/>
            <person name="Hutchinson M.I."/>
            <person name="Powell A.J."/>
            <person name="Barry K."/>
            <person name="Miller A.N."/>
            <person name="Grigoriev I.V."/>
            <person name="Debuchy R."/>
            <person name="Gladieux P."/>
            <person name="Hiltunen Thoren M."/>
            <person name="Johannesson H."/>
        </authorList>
    </citation>
    <scope>NUCLEOTIDE SEQUENCE</scope>
    <source>
        <strain evidence="4">PSN293</strain>
    </source>
</reference>
<keyword evidence="2" id="KW-0812">Transmembrane</keyword>
<sequence length="516" mass="55223">MTTLKVFFALSSLAQAIPSGELLAAHRDVDTNPFGQPFIGASLPKRQVIPPSSPFSLLRPRQGCPLQTLLCPGNICCGYDQTCCGSVCCNSGYLCTGGTPDAPCCVSMTATDNTCGAGPNNDNPCARPGDVLCDGVDICCPPGNACYYDTAGQPRCSSLSSPDPEPEPSPVPVNPDPAPIPTPPPAPVPEPVPEPVPAPVPDPGPYPNPDPIPTPSPDPEPVFNPSPPFWTPSTIGAVAGGSAGGVILLVILIWWILRSCCGGGGGSYIHRKPQPISSESIYWLVKDLDSPYAWQQFYTNEARRIHTEYGPNSVDIDPAAWMKDFSARAVAVRIQQLRDGGRRKFAWLWHGIFSLVPFGNTAARQAYDTVKAFRDVAIDSVGLGNSEQTAALRAQAKHITRTTWLEKLGTKAFSLGKEGVEDWWKTSDMAAELKAEMVQAVADEMGNEAANEFLTQVVQIAPVLGHGLSAVTAVFKCDDKMVKALVWLEPVAKELHLRLFVANVLAEVYGDGLTKY</sequence>
<evidence type="ECO:0000256" key="2">
    <source>
        <dbReference type="SAM" id="Phobius"/>
    </source>
</evidence>
<protein>
    <submittedName>
        <fullName evidence="4">Uncharacterized protein</fullName>
    </submittedName>
</protein>